<feature type="domain" description="Bacterial Ig-like" evidence="2">
    <location>
        <begin position="793"/>
        <end position="885"/>
    </location>
</feature>
<feature type="domain" description="Bacterial Ig-like" evidence="2">
    <location>
        <begin position="181"/>
        <end position="273"/>
    </location>
</feature>
<gene>
    <name evidence="4" type="ORF">NCTC9140_03311</name>
</gene>
<dbReference type="EMBL" id="UGKQ01000007">
    <property type="protein sequence ID" value="STS81572.1"/>
    <property type="molecule type" value="Genomic_DNA"/>
</dbReference>
<feature type="region of interest" description="Disordered" evidence="1">
    <location>
        <begin position="139"/>
        <end position="179"/>
    </location>
</feature>
<dbReference type="AlphaFoldDB" id="A0A377TPM4"/>
<evidence type="ECO:0000313" key="4">
    <source>
        <dbReference type="EMBL" id="STS81572.1"/>
    </source>
</evidence>
<proteinExistence type="predicted"/>
<feature type="compositionally biased region" description="Acidic residues" evidence="1">
    <location>
        <begin position="150"/>
        <end position="168"/>
    </location>
</feature>
<evidence type="ECO:0000259" key="2">
    <source>
        <dbReference type="Pfam" id="PF19077"/>
    </source>
</evidence>
<feature type="domain" description="Bacterial Ig-like" evidence="2">
    <location>
        <begin position="486"/>
        <end position="579"/>
    </location>
</feature>
<reference evidence="4 5" key="1">
    <citation type="submission" date="2018-06" db="EMBL/GenBank/DDBJ databases">
        <authorList>
            <consortium name="Pathogen Informatics"/>
            <person name="Doyle S."/>
        </authorList>
    </citation>
    <scope>NUCLEOTIDE SEQUENCE [LARGE SCALE GENOMIC DNA]</scope>
    <source>
        <strain evidence="4 5">NCTC9140</strain>
    </source>
</reference>
<feature type="domain" description="Bacterial Ig-like" evidence="2">
    <location>
        <begin position="894"/>
        <end position="959"/>
    </location>
</feature>
<protein>
    <submittedName>
        <fullName evidence="4">SD repeat-containing cell surface protein</fullName>
    </submittedName>
</protein>
<dbReference type="Proteomes" id="UP000254938">
    <property type="component" value="Unassembled WGS sequence"/>
</dbReference>
<dbReference type="NCBIfam" id="NF033677">
    <property type="entry name" value="biofilm_BapA_N"/>
    <property type="match status" value="1"/>
</dbReference>
<feature type="domain" description="Bacterial Ig-like" evidence="2">
    <location>
        <begin position="282"/>
        <end position="375"/>
    </location>
</feature>
<dbReference type="Pfam" id="PF22783">
    <property type="entry name" value="BapA_N"/>
    <property type="match status" value="1"/>
</dbReference>
<name>A0A377TPM4_KLEPN</name>
<feature type="region of interest" description="Disordered" evidence="1">
    <location>
        <begin position="980"/>
        <end position="999"/>
    </location>
</feature>
<evidence type="ECO:0000313" key="5">
    <source>
        <dbReference type="Proteomes" id="UP000254938"/>
    </source>
</evidence>
<dbReference type="InterPro" id="IPR048051">
    <property type="entry name" value="BapA-like_prefix-like"/>
</dbReference>
<dbReference type="Pfam" id="PF19077">
    <property type="entry name" value="Big_13"/>
    <property type="match status" value="8"/>
</dbReference>
<dbReference type="Gene3D" id="3.30.420.430">
    <property type="match status" value="8"/>
</dbReference>
<feature type="domain" description="Bacterial Ig-like" evidence="2">
    <location>
        <begin position="588"/>
        <end position="681"/>
    </location>
</feature>
<accession>A0A377TPM4</accession>
<feature type="region of interest" description="Disordered" evidence="1">
    <location>
        <begin position="954"/>
        <end position="973"/>
    </location>
</feature>
<feature type="domain" description="Bacterial Ig-like" evidence="2">
    <location>
        <begin position="384"/>
        <end position="477"/>
    </location>
</feature>
<dbReference type="NCBIfam" id="NF033510">
    <property type="entry name" value="Ca_tandemer"/>
    <property type="match status" value="8"/>
</dbReference>
<feature type="domain" description="Bacterial Ig-like" evidence="2">
    <location>
        <begin position="690"/>
        <end position="783"/>
    </location>
</feature>
<evidence type="ECO:0000256" key="1">
    <source>
        <dbReference type="SAM" id="MobiDB-lite"/>
    </source>
</evidence>
<feature type="compositionally biased region" description="Basic and acidic residues" evidence="1">
    <location>
        <begin position="139"/>
        <end position="149"/>
    </location>
</feature>
<feature type="domain" description="Biofilm-associated protein BapA-like prefix-like" evidence="3">
    <location>
        <begin position="1"/>
        <end position="122"/>
    </location>
</feature>
<evidence type="ECO:0000259" key="3">
    <source>
        <dbReference type="Pfam" id="PF22783"/>
    </source>
</evidence>
<dbReference type="InterPro" id="IPR044016">
    <property type="entry name" value="Big_13"/>
</dbReference>
<organism evidence="4 5">
    <name type="scientific">Klebsiella pneumoniae</name>
    <dbReference type="NCBI Taxonomy" id="573"/>
    <lineage>
        <taxon>Bacteria</taxon>
        <taxon>Pseudomonadati</taxon>
        <taxon>Pseudomonadota</taxon>
        <taxon>Gammaproteobacteria</taxon>
        <taxon>Enterobacterales</taxon>
        <taxon>Enterobacteriaceae</taxon>
        <taxon>Klebsiella/Raoultella group</taxon>
        <taxon>Klebsiella</taxon>
        <taxon>Klebsiella pneumoniae complex</taxon>
    </lineage>
</organism>
<sequence length="999" mass="101316">MKNINITAKDTGVKYTVDGNQVNLNTQSVVVLHIKREDISSFSRQGNDLVLKINDGSTLTLKDFFVNDANGHHSDLVLQDDDSGALWWLEGAGTSDAHYSLISDISGLLAAGSSGGSIAPWVMAGAALLGIGAMIAGSSDKDHSSHSPNDDTDSDADSDSDSDSDTDPGGDPLSAAKNITVTDDVELHTGSIPNGGLTNDATPTISGTAQAGTTVTIYDGTTVLGKVVVGADGKWSFTLPKLSDGEHSLSTTVSDTKGHTSGHSPDFVLTVDTTVAPVSDLQVTDDVAQHTGPLTSGGLTNDATPALSGTAEAGSTVTIYDGSTVLGTVVADEDGHWRFTPDPLGEGEHRLSTTVTDVAGNTSGHSPDFVLTVDTTVAPVSDLQVTDDVAQHTGPLTSGGLTNDATPALSGTAEAGATVTIYDGSTVLGTAVAEEDGHWRFTPDPLGEGEHRLSTTVTDVAGNTSGHSPDFVLTVDTTVAPVSDLQVTDDVAQHTGPLTSGGLTNDATPALSGTAEAGATVTIYDGSTVLGTAVAEEDGHWRFTPDPLGEGEHRLSTTVTDVAGNTSGHSPDFVLTVDTTVAPVSDLQVTDDVAQHTGPLTSGGLTNDATPALSGTAEAGATVTIYDGSTVLGTAVADEDGHWRFTPDPLGEGEHRLSTTVTDVAGNTSGHSPDFVLTVDTTVAPVSDLQVTDDVAQHTGPLTSGGLTNDATPALSGTAEAGATVTIYDGSTVLGTVVADEDGHWRFTPDPLGEGEHRLSTTVTDVAGNTSGHSPDFVLTVDTTVAPASDLQVTDDVAQHTGPLTSGGLTNDATPALSGTAEAGATVTIYDGSTVLGTVVADEDGHWRFTPDPLGEGEHRLSTTVTDVAGNTSGHSPDFVLTVDTTVAPVSDLQVTDDVAQHTGPLTSGGLTNDATPALSGTAEAGATVTIYDGSTVLGTAVADEDGHWRFTPDPLGEGGAPPQHHGDRCGGEHQRPLAGLCAHGGHHRGAGQRPAGDG</sequence>